<dbReference type="AlphaFoldDB" id="A0AAD6SLI9"/>
<evidence type="ECO:0000256" key="1">
    <source>
        <dbReference type="ARBA" id="ARBA00022692"/>
    </source>
</evidence>
<dbReference type="Gene3D" id="3.40.50.300">
    <property type="entry name" value="P-loop containing nucleotide triphosphate hydrolases"/>
    <property type="match status" value="2"/>
</dbReference>
<dbReference type="PANTHER" id="PTHR24223:SF415">
    <property type="entry name" value="FI20190P1"/>
    <property type="match status" value="1"/>
</dbReference>
<keyword evidence="2" id="KW-0547">Nucleotide-binding</keyword>
<evidence type="ECO:0000313" key="8">
    <source>
        <dbReference type="EMBL" id="KAJ7030166.1"/>
    </source>
</evidence>
<keyword evidence="5 7" id="KW-0472">Membrane</keyword>
<feature type="transmembrane region" description="Helical" evidence="7">
    <location>
        <begin position="411"/>
        <end position="430"/>
    </location>
</feature>
<dbReference type="InterPro" id="IPR036640">
    <property type="entry name" value="ABC1_TM_sf"/>
</dbReference>
<feature type="region of interest" description="Disordered" evidence="6">
    <location>
        <begin position="333"/>
        <end position="382"/>
    </location>
</feature>
<keyword evidence="9" id="KW-1185">Reference proteome</keyword>
<keyword evidence="1 7" id="KW-0812">Transmembrane</keyword>
<feature type="transmembrane region" description="Helical" evidence="7">
    <location>
        <begin position="259"/>
        <end position="282"/>
    </location>
</feature>
<feature type="transmembrane region" description="Helical" evidence="7">
    <location>
        <begin position="116"/>
        <end position="134"/>
    </location>
</feature>
<evidence type="ECO:0000313" key="9">
    <source>
        <dbReference type="Proteomes" id="UP001218188"/>
    </source>
</evidence>
<feature type="transmembrane region" description="Helical" evidence="7">
    <location>
        <begin position="1012"/>
        <end position="1036"/>
    </location>
</feature>
<feature type="transmembrane region" description="Helical" evidence="7">
    <location>
        <begin position="492"/>
        <end position="517"/>
    </location>
</feature>
<keyword evidence="3" id="KW-0067">ATP-binding</keyword>
<feature type="transmembrane region" description="Helical" evidence="7">
    <location>
        <begin position="146"/>
        <end position="168"/>
    </location>
</feature>
<feature type="compositionally biased region" description="Basic and acidic residues" evidence="6">
    <location>
        <begin position="341"/>
        <end position="373"/>
    </location>
</feature>
<dbReference type="GO" id="GO:0016020">
    <property type="term" value="C:membrane"/>
    <property type="evidence" value="ECO:0007669"/>
    <property type="project" value="InterPro"/>
</dbReference>
<evidence type="ECO:0000256" key="3">
    <source>
        <dbReference type="ARBA" id="ARBA00022840"/>
    </source>
</evidence>
<accession>A0AAD6SLI9</accession>
<dbReference type="InterPro" id="IPR027417">
    <property type="entry name" value="P-loop_NTPase"/>
</dbReference>
<dbReference type="InterPro" id="IPR050173">
    <property type="entry name" value="ABC_transporter_C-like"/>
</dbReference>
<keyword evidence="4 7" id="KW-1133">Transmembrane helix</keyword>
<dbReference type="EMBL" id="JARJCM010000094">
    <property type="protein sequence ID" value="KAJ7030166.1"/>
    <property type="molecule type" value="Genomic_DNA"/>
</dbReference>
<comment type="caution">
    <text evidence="8">The sequence shown here is derived from an EMBL/GenBank/DDBJ whole genome shotgun (WGS) entry which is preliminary data.</text>
</comment>
<dbReference type="Proteomes" id="UP001218188">
    <property type="component" value="Unassembled WGS sequence"/>
</dbReference>
<gene>
    <name evidence="8" type="ORF">C8F04DRAFT_1187119</name>
</gene>
<feature type="transmembrane region" description="Helical" evidence="7">
    <location>
        <begin position="307"/>
        <end position="327"/>
    </location>
</feature>
<dbReference type="SUPFAM" id="SSF52540">
    <property type="entry name" value="P-loop containing nucleoside triphosphate hydrolases"/>
    <property type="match status" value="1"/>
</dbReference>
<feature type="transmembrane region" description="Helical" evidence="7">
    <location>
        <begin position="886"/>
        <end position="914"/>
    </location>
</feature>
<evidence type="ECO:0000256" key="6">
    <source>
        <dbReference type="SAM" id="MobiDB-lite"/>
    </source>
</evidence>
<reference evidence="8" key="1">
    <citation type="submission" date="2023-03" db="EMBL/GenBank/DDBJ databases">
        <title>Massive genome expansion in bonnet fungi (Mycena s.s.) driven by repeated elements and novel gene families across ecological guilds.</title>
        <authorList>
            <consortium name="Lawrence Berkeley National Laboratory"/>
            <person name="Harder C.B."/>
            <person name="Miyauchi S."/>
            <person name="Viragh M."/>
            <person name="Kuo A."/>
            <person name="Thoen E."/>
            <person name="Andreopoulos B."/>
            <person name="Lu D."/>
            <person name="Skrede I."/>
            <person name="Drula E."/>
            <person name="Henrissat B."/>
            <person name="Morin E."/>
            <person name="Kohler A."/>
            <person name="Barry K."/>
            <person name="LaButti K."/>
            <person name="Morin E."/>
            <person name="Salamov A."/>
            <person name="Lipzen A."/>
            <person name="Mereny Z."/>
            <person name="Hegedus B."/>
            <person name="Baldrian P."/>
            <person name="Stursova M."/>
            <person name="Weitz H."/>
            <person name="Taylor A."/>
            <person name="Grigoriev I.V."/>
            <person name="Nagy L.G."/>
            <person name="Martin F."/>
            <person name="Kauserud H."/>
        </authorList>
    </citation>
    <scope>NUCLEOTIDE SEQUENCE</scope>
    <source>
        <strain evidence="8">CBHHK200</strain>
    </source>
</reference>
<organism evidence="8 9">
    <name type="scientific">Mycena alexandri</name>
    <dbReference type="NCBI Taxonomy" id="1745969"/>
    <lineage>
        <taxon>Eukaryota</taxon>
        <taxon>Fungi</taxon>
        <taxon>Dikarya</taxon>
        <taxon>Basidiomycota</taxon>
        <taxon>Agaricomycotina</taxon>
        <taxon>Agaricomycetes</taxon>
        <taxon>Agaricomycetidae</taxon>
        <taxon>Agaricales</taxon>
        <taxon>Marasmiineae</taxon>
        <taxon>Mycenaceae</taxon>
        <taxon>Mycena</taxon>
    </lineage>
</organism>
<protein>
    <submittedName>
        <fullName evidence="8">Uncharacterized protein</fullName>
    </submittedName>
</protein>
<evidence type="ECO:0000256" key="2">
    <source>
        <dbReference type="ARBA" id="ARBA00022741"/>
    </source>
</evidence>
<dbReference type="SUPFAM" id="SSF90123">
    <property type="entry name" value="ABC transporter transmembrane region"/>
    <property type="match status" value="1"/>
</dbReference>
<proteinExistence type="predicted"/>
<dbReference type="GO" id="GO:0005524">
    <property type="term" value="F:ATP binding"/>
    <property type="evidence" value="ECO:0007669"/>
    <property type="project" value="UniProtKB-KW"/>
</dbReference>
<feature type="transmembrane region" description="Helical" evidence="7">
    <location>
        <begin position="180"/>
        <end position="201"/>
    </location>
</feature>
<dbReference type="Gene3D" id="1.20.1560.10">
    <property type="entry name" value="ABC transporter type 1, transmembrane domain"/>
    <property type="match status" value="2"/>
</dbReference>
<dbReference type="PANTHER" id="PTHR24223">
    <property type="entry name" value="ATP-BINDING CASSETTE SUB-FAMILY C"/>
    <property type="match status" value="1"/>
</dbReference>
<feature type="transmembrane region" description="Helical" evidence="7">
    <location>
        <begin position="18"/>
        <end position="38"/>
    </location>
</feature>
<name>A0AAD6SLI9_9AGAR</name>
<evidence type="ECO:0000256" key="4">
    <source>
        <dbReference type="ARBA" id="ARBA00022989"/>
    </source>
</evidence>
<evidence type="ECO:0000256" key="7">
    <source>
        <dbReference type="SAM" id="Phobius"/>
    </source>
</evidence>
<sequence length="1178" mass="130997">MCGKSGPLDFEDSCVRSSWSAVLPLLVVLPLSISYLPVRLPGSFKKCKAIFTTYLTLDEAEALNLPPQELSRAFEEPRIEAPRCRTLLFTFAGLLQTIGWIASAVLYFLAANPVDAWTLTQPVLVAFSWLYTAVRTAASPPVTAPYDLFSVYVLQFAGGILTLGGHLFDSAVGVETLPPTPVLMALWVNLIIVFVLLYIAVQMPINLPSQRVNKEDVGHSVSPEDYTRTMGLDRVHGRAKTLNDSDVWHLSPTMQSRAVFLKFQGTMSASAVISLLAFRYAAAPSGGERLLDTIDQPNPTLRDKGLAYAYAGFMFLAALITLMAAIYDKNTSAQRPQRYRQRQERDGKPDNVPKATGNEDKVQVQAEEQKVDSSRGGCRHSKNHQLMSTDVETLSFIASTMYFLYGAPFNILIGSIFLYQILIKFIKFFAWEDRWINRAMAAREEEMKWMAKIRTNTVLLNAFALCSSLNVLTDQLQGCGVSPPISLSVISFFTFVWLGNELTVGIAFTAITLFGTIRPPKTHSRNHRGSLYSLFPAATKASVALNRVAVYLAEDEVSAQEGKLSVITGPTARFFASGKTALLSNTVDEHGNTHGIAYAAQSPWLRPPDGDSTEIGEKGVSLSGGQKARSYRVSGSAIGTKRFYGAESRASPYLGQFCFLNSGLCGPLLANRKPLVLCFVLSGVGLGHCVEKKADTRHTLRRTRTTRRPIMWYEFLMDESTHRALCKNLILRVTTYGVSCSSWLLCKSSRAVVEKLWIKLWTEAYQTPLLLRLLASGTSENSHFDPTDRQIRPIAQVPPIGHSSTLEVYAVIAIFYTAGVESFPDPLQVTVHFFYGFTSLPEAHICQASTNFRGWEQHSGRVLSRFGSDFNTIDMRIAASLQEPQYLSWAGFVVVFPPFLVPAAIISLMYRFLAIGYVNTGRDLRRMESNNRSPIFSDFGEVLTGIVTVGPFLPRNAFLYNFFNSVDGMNQMWYNFWMLNRWLQLNFDVLLLRHPLYLLCHTHTLISRTGAISVFITALFAVATLHSNAGLAGLAITRERNIWACRAWTDLELDLNSVERIVDYTELPQEPPAVIESHRPPAYWPSSAGNSSLVVVEDLHLKYAPDLPAVLHGVSFELKAGERVGLVGRTDLRSRITFIPQDATLFSGTLRENLDPFGEYVELKALGQTLKRARRIRG</sequence>
<dbReference type="GO" id="GO:0042626">
    <property type="term" value="F:ATPase-coupled transmembrane transporter activity"/>
    <property type="evidence" value="ECO:0007669"/>
    <property type="project" value="TreeGrafter"/>
</dbReference>
<feature type="transmembrane region" description="Helical" evidence="7">
    <location>
        <begin position="87"/>
        <end position="110"/>
    </location>
</feature>
<evidence type="ECO:0000256" key="5">
    <source>
        <dbReference type="ARBA" id="ARBA00023136"/>
    </source>
</evidence>